<dbReference type="InterPro" id="IPR037159">
    <property type="entry name" value="RNA_POL_N_sf"/>
</dbReference>
<dbReference type="GO" id="GO:0006390">
    <property type="term" value="P:mitochondrial transcription"/>
    <property type="evidence" value="ECO:0007669"/>
    <property type="project" value="UniProtKB-ARBA"/>
</dbReference>
<dbReference type="Pfam" id="PF14700">
    <property type="entry name" value="RPOL_N"/>
    <property type="match status" value="1"/>
</dbReference>
<organism evidence="14">
    <name type="scientific">Candida tenuis (strain ATCC 10573 / BCRC 21748 / CBS 615 / JCM 9827 / NBRC 10315 / NRRL Y-1498 / VKM Y-70)</name>
    <name type="common">Yeast</name>
    <name type="synonym">Yamadazyma tenuis</name>
    <dbReference type="NCBI Taxonomy" id="590646"/>
    <lineage>
        <taxon>Eukaryota</taxon>
        <taxon>Fungi</taxon>
        <taxon>Dikarya</taxon>
        <taxon>Ascomycota</taxon>
        <taxon>Saccharomycotina</taxon>
        <taxon>Pichiomycetes</taxon>
        <taxon>Debaryomycetaceae</taxon>
        <taxon>Yamadazyma</taxon>
    </lineage>
</organism>
<dbReference type="SMART" id="SM01311">
    <property type="entry name" value="RPOL_N"/>
    <property type="match status" value="1"/>
</dbReference>
<dbReference type="GO" id="GO:0003899">
    <property type="term" value="F:DNA-directed RNA polymerase activity"/>
    <property type="evidence" value="ECO:0007669"/>
    <property type="project" value="UniProtKB-EC"/>
</dbReference>
<dbReference type="PROSITE" id="PS00900">
    <property type="entry name" value="RNA_POL_PHAGE_1"/>
    <property type="match status" value="1"/>
</dbReference>
<dbReference type="HOGENOM" id="CLU_003364_1_0_1"/>
<evidence type="ECO:0000256" key="3">
    <source>
        <dbReference type="ARBA" id="ARBA00022478"/>
    </source>
</evidence>
<dbReference type="EMBL" id="GL996521">
    <property type="protein sequence ID" value="EGV63947.1"/>
    <property type="molecule type" value="Genomic_DNA"/>
</dbReference>
<keyword evidence="6" id="KW-0809">Transit peptide</keyword>
<dbReference type="AlphaFoldDB" id="G3B4C1"/>
<dbReference type="PANTHER" id="PTHR10102">
    <property type="entry name" value="DNA-DIRECTED RNA POLYMERASE, MITOCHONDRIAL"/>
    <property type="match status" value="1"/>
</dbReference>
<feature type="region of interest" description="Disordered" evidence="11">
    <location>
        <begin position="1"/>
        <end position="20"/>
    </location>
</feature>
<dbReference type="InterPro" id="IPR002092">
    <property type="entry name" value="DNA-dir_Rpol_phage-type"/>
</dbReference>
<dbReference type="InterPro" id="IPR046950">
    <property type="entry name" value="DNA-dir_Rpol_C_phage-type"/>
</dbReference>
<evidence type="ECO:0000256" key="7">
    <source>
        <dbReference type="ARBA" id="ARBA00023128"/>
    </source>
</evidence>
<keyword evidence="14" id="KW-1185">Reference proteome</keyword>
<dbReference type="GO" id="GO:0034245">
    <property type="term" value="C:mitochondrial DNA-directed RNA polymerase complex"/>
    <property type="evidence" value="ECO:0007669"/>
    <property type="project" value="UniProtKB-ARBA"/>
</dbReference>
<evidence type="ECO:0000256" key="9">
    <source>
        <dbReference type="ARBA" id="ARBA00048552"/>
    </source>
</evidence>
<dbReference type="GeneID" id="18250732"/>
<keyword evidence="5 10" id="KW-0548">Nucleotidyltransferase</keyword>
<name>G3B4C1_CANTC</name>
<dbReference type="FunFam" id="1.10.287.280:FF:000001">
    <property type="entry name" value="DNA-directed RNA polymerase"/>
    <property type="match status" value="1"/>
</dbReference>
<dbReference type="FunFam" id="1.10.1320.10:FF:000005">
    <property type="entry name" value="DNA-directed RNA polymerase"/>
    <property type="match status" value="1"/>
</dbReference>
<protein>
    <recommendedName>
        <fullName evidence="10">DNA-directed RNA polymerase</fullName>
        <ecNumber evidence="10">2.7.7.6</ecNumber>
    </recommendedName>
</protein>
<dbReference type="OrthoDB" id="276422at2759"/>
<proteinExistence type="inferred from homology"/>
<dbReference type="SUPFAM" id="SSF56672">
    <property type="entry name" value="DNA/RNA polymerases"/>
    <property type="match status" value="1"/>
</dbReference>
<evidence type="ECO:0000256" key="4">
    <source>
        <dbReference type="ARBA" id="ARBA00022679"/>
    </source>
</evidence>
<feature type="domain" description="DNA-directed RNA polymerase N-terminal" evidence="12">
    <location>
        <begin position="345"/>
        <end position="664"/>
    </location>
</feature>
<evidence type="ECO:0000256" key="10">
    <source>
        <dbReference type="RuleBase" id="RU003805"/>
    </source>
</evidence>
<keyword evidence="4 10" id="KW-0808">Transferase</keyword>
<keyword evidence="3 10" id="KW-0240">DNA-directed RNA polymerase</keyword>
<dbReference type="Gene3D" id="1.10.287.260">
    <property type="match status" value="1"/>
</dbReference>
<dbReference type="EC" id="2.7.7.6" evidence="10"/>
<comment type="catalytic activity">
    <reaction evidence="9 10">
        <text>RNA(n) + a ribonucleoside 5'-triphosphate = RNA(n+1) + diphosphate</text>
        <dbReference type="Rhea" id="RHEA:21248"/>
        <dbReference type="Rhea" id="RHEA-COMP:14527"/>
        <dbReference type="Rhea" id="RHEA-COMP:17342"/>
        <dbReference type="ChEBI" id="CHEBI:33019"/>
        <dbReference type="ChEBI" id="CHEBI:61557"/>
        <dbReference type="ChEBI" id="CHEBI:140395"/>
        <dbReference type="EC" id="2.7.7.6"/>
    </reaction>
</comment>
<dbReference type="PROSITE" id="PS00489">
    <property type="entry name" value="RNA_POL_PHAGE_2"/>
    <property type="match status" value="1"/>
</dbReference>
<dbReference type="Gene3D" id="1.10.150.20">
    <property type="entry name" value="5' to 3' exonuclease, C-terminal subdomain"/>
    <property type="match status" value="1"/>
</dbReference>
<keyword evidence="7" id="KW-0496">Mitochondrion</keyword>
<reference evidence="13 14" key="1">
    <citation type="journal article" date="2011" name="Proc. Natl. Acad. Sci. U.S.A.">
        <title>Comparative genomics of xylose-fermenting fungi for enhanced biofuel production.</title>
        <authorList>
            <person name="Wohlbach D.J."/>
            <person name="Kuo A."/>
            <person name="Sato T.K."/>
            <person name="Potts K.M."/>
            <person name="Salamov A.A."/>
            <person name="LaButti K.M."/>
            <person name="Sun H."/>
            <person name="Clum A."/>
            <person name="Pangilinan J.L."/>
            <person name="Lindquist E.A."/>
            <person name="Lucas S."/>
            <person name="Lapidus A."/>
            <person name="Jin M."/>
            <person name="Gunawan C."/>
            <person name="Balan V."/>
            <person name="Dale B.E."/>
            <person name="Jeffries T.W."/>
            <person name="Zinkel R."/>
            <person name="Barry K.W."/>
            <person name="Grigoriev I.V."/>
            <person name="Gasch A.P."/>
        </authorList>
    </citation>
    <scope>NUCLEOTIDE SEQUENCE [LARGE SCALE GENOMIC DNA]</scope>
    <source>
        <strain evidence="14">ATCC 10573 / BCRC 21748 / CBS 615 / JCM 9827 / NBRC 10315 / NRRL Y-1498 / VKM Y-70</strain>
    </source>
</reference>
<comment type="similarity">
    <text evidence="2 10">Belongs to the phage and mitochondrial RNA polymerase family.</text>
</comment>
<evidence type="ECO:0000259" key="12">
    <source>
        <dbReference type="SMART" id="SM01311"/>
    </source>
</evidence>
<evidence type="ECO:0000256" key="11">
    <source>
        <dbReference type="SAM" id="MobiDB-lite"/>
    </source>
</evidence>
<evidence type="ECO:0000256" key="5">
    <source>
        <dbReference type="ARBA" id="ARBA00022695"/>
    </source>
</evidence>
<dbReference type="Gene3D" id="1.10.1320.10">
    <property type="entry name" value="DNA-directed RNA polymerase, N-terminal domain"/>
    <property type="match status" value="1"/>
</dbReference>
<dbReference type="InterPro" id="IPR024075">
    <property type="entry name" value="DNA-dir_RNA_pol_helix_hairp_sf"/>
</dbReference>
<feature type="compositionally biased region" description="Low complexity" evidence="11">
    <location>
        <begin position="1"/>
        <end position="14"/>
    </location>
</feature>
<dbReference type="FunFam" id="1.10.150.20:FF:000041">
    <property type="entry name" value="DNA-directed RNA polymerase"/>
    <property type="match status" value="1"/>
</dbReference>
<dbReference type="InterPro" id="IPR029262">
    <property type="entry name" value="RPOL_N"/>
</dbReference>
<dbReference type="KEGG" id="cten:18250732"/>
<gene>
    <name evidence="13" type="ORF">CANTEDRAFT_97960</name>
</gene>
<evidence type="ECO:0000256" key="2">
    <source>
        <dbReference type="ARBA" id="ARBA00009493"/>
    </source>
</evidence>
<evidence type="ECO:0000256" key="6">
    <source>
        <dbReference type="ARBA" id="ARBA00022946"/>
    </source>
</evidence>
<evidence type="ECO:0000313" key="14">
    <source>
        <dbReference type="Proteomes" id="UP000000707"/>
    </source>
</evidence>
<sequence>MSSSQSSSNPSSTSKQFPGYSIFLPDLKNKEVKERNLHRKSFEEIDPGRMGAEGMDPSSNNGLTWTSQYDSVVRQPFAKDVIHLQSLLDALLSSKNFTRADKILQAIYPLSTSQEEFMYSINKYLEVWSQQDSATLEGLENYLLNFTKDARLLPNDRTYAILITKALQVDSSFKYNKYLNEIKSNINFTRKVLGHIDVLGIDNLTKIFQENSITEKHIPIDFGPLYDQINSTEDSSDINEDYFSDENFSKLNIPSISKEAEELRSVDSFGLKVVRHTLLGLKSTSEGKSPIIDDLMKNLEKDLQGSVIHNFSNSEKRDYFALYKLLKTDQDREKFNEALDLFNRARQRTIELRGADSAKEKWKHDYEEMQRRGSIHFAKSLNARLYEWYEMLLPFVKEEVNQCHKIMDGEITIQNAKSEDRALVKERSYYAPYLTLVTPEKMCAVTILELLRLNSTGGIADGMRTARALISVGKAIELEYKSQKLMESEKKSISKKSRSAREWNKIFRVMNNYSKDSDNQAHNEWDNTLHAKIGSILTSLLIHVAKVPVKGTDPATGKTVTGSQPAFFHTYQYLQGQKLGVLKLHKNIIKQLSVDVDGSLLQPHFLPMLTPPRKWSSYNEGGYLFSQNTLVRTRDSPETLAYLKAASQRGDLDKVYDGLNVLGNTPWTVNRKVLEVMTKFWNTGDEFLDIPPVVDEPELPEPVPSNAEPNVLREYQRKVRLAINISASAKSQRCDTNYKLEIARAFLGEKMFFPHNIDFRGRAYPMSPHFNHLGNDLTRSLFLFWDGKQLGERGLWWLKVHLANLYGVDKIPLEERAQFTETHLDKIRESAETPFDKDAWWTKGEKPWQVLACCFELNEAYKLEDPTQYVSHVPVHQDGSCNGLQHYAALGGDIEGARQVNLYPADRPQDVYSSVASIVQQRVDADAEAGEKHAVFLKDKINRRVVKQTVMTNVYGVTFVGAREQIKKQLKVHFDSDSEENSGEYAQYLTQHVFAAVRELFSGAHLIQDWLGEAARIISKSVRVDYEDSTTSNDKPNHVSSVIWTTPLGLPCVQPYRTIKKQIIKTNLQDVAITDPFGASLVDARKQKTALPPNFVHSLDATHMLMTASTCKYENISFASVHDSYWTHASDIDVLSKILREQFIKLHSENLIQKVKDEFEARYKGFLQVVTIPRDHELAKKIQDVRRKIATDLNRALTVADEIHLEKKRQELLASDDPEAVKMGKELVTTVSSVEEYDLNEVGTSSIGLPIFAPISFPPVPPRGDLDVNVVKDSTYFFS</sequence>
<dbReference type="eggNOG" id="KOG1038">
    <property type="taxonomic scope" value="Eukaryota"/>
</dbReference>
<accession>G3B4C1</accession>
<dbReference type="InterPro" id="IPR043502">
    <property type="entry name" value="DNA/RNA_pol_sf"/>
</dbReference>
<dbReference type="Proteomes" id="UP000000707">
    <property type="component" value="Unassembled WGS sequence"/>
</dbReference>
<dbReference type="PANTHER" id="PTHR10102:SF0">
    <property type="entry name" value="DNA-DIRECTED RNA POLYMERASE, MITOCHONDRIAL"/>
    <property type="match status" value="1"/>
</dbReference>
<dbReference type="STRING" id="590646.G3B4C1"/>
<dbReference type="GO" id="GO:0001018">
    <property type="term" value="F:mitochondrial promoter sequence-specific DNA binding"/>
    <property type="evidence" value="ECO:0007669"/>
    <property type="project" value="TreeGrafter"/>
</dbReference>
<keyword evidence="8 10" id="KW-0804">Transcription</keyword>
<dbReference type="Gene3D" id="1.10.287.280">
    <property type="match status" value="1"/>
</dbReference>
<dbReference type="Pfam" id="PF00940">
    <property type="entry name" value="RNA_pol"/>
    <property type="match status" value="1"/>
</dbReference>
<evidence type="ECO:0000256" key="1">
    <source>
        <dbReference type="ARBA" id="ARBA00004173"/>
    </source>
</evidence>
<comment type="function">
    <text evidence="10">DNA-dependent RNA polymerase catalyzes the transcription of DNA into RNA using the four ribonucleoside triphosphates as substrates.</text>
</comment>
<evidence type="ECO:0000313" key="13">
    <source>
        <dbReference type="EMBL" id="EGV63947.1"/>
    </source>
</evidence>
<comment type="subcellular location">
    <subcellularLocation>
        <location evidence="1">Mitochondrion</location>
    </subcellularLocation>
</comment>
<evidence type="ECO:0000256" key="8">
    <source>
        <dbReference type="ARBA" id="ARBA00023163"/>
    </source>
</evidence>